<dbReference type="PANTHER" id="PTHR28216:SF1">
    <property type="entry name" value="DASH COMPLEX SUBUNIT DUO1"/>
    <property type="match status" value="1"/>
</dbReference>
<dbReference type="GO" id="GO:0051301">
    <property type="term" value="P:cell division"/>
    <property type="evidence" value="ECO:0007669"/>
    <property type="project" value="UniProtKB-KW"/>
</dbReference>
<evidence type="ECO:0000256" key="15">
    <source>
        <dbReference type="ARBA" id="ARBA00023306"/>
    </source>
</evidence>
<keyword evidence="13" id="KW-0206">Cytoskeleton</keyword>
<dbReference type="InterPro" id="IPR013960">
    <property type="entry name" value="DASH_Duo1"/>
</dbReference>
<evidence type="ECO:0000256" key="5">
    <source>
        <dbReference type="ARBA" id="ARBA00022454"/>
    </source>
</evidence>
<sequence>ARDQALRRELQQIRSVNKVIEDTVASLEKAKNNMDTVHHTVTSSTTLLQTWTRILAATEHNQRLILNPSWSGATQDLLDAETENLARQQAEERRAAEEQARREEAVRRAEEEERRK</sequence>
<dbReference type="GO" id="GO:0072686">
    <property type="term" value="C:mitotic spindle"/>
    <property type="evidence" value="ECO:0007669"/>
    <property type="project" value="InterPro"/>
</dbReference>
<keyword evidence="21" id="KW-1185">Reference proteome</keyword>
<comment type="caution">
    <text evidence="20">The sequence shown here is derived from an EMBL/GenBank/DDBJ whole genome shotgun (WGS) entry which is preliminary data.</text>
</comment>
<evidence type="ECO:0000256" key="12">
    <source>
        <dbReference type="ARBA" id="ARBA00023054"/>
    </source>
</evidence>
<dbReference type="GO" id="GO:0042729">
    <property type="term" value="C:DASH complex"/>
    <property type="evidence" value="ECO:0007669"/>
    <property type="project" value="InterPro"/>
</dbReference>
<name>A0A9P4HQU9_9PEZI</name>
<keyword evidence="7" id="KW-0132">Cell division</keyword>
<feature type="region of interest" description="Disordered" evidence="19">
    <location>
        <begin position="77"/>
        <end position="116"/>
    </location>
</feature>
<dbReference type="AlphaFoldDB" id="A0A9P4HQU9"/>
<evidence type="ECO:0000256" key="10">
    <source>
        <dbReference type="ARBA" id="ARBA00022829"/>
    </source>
</evidence>
<evidence type="ECO:0000256" key="13">
    <source>
        <dbReference type="ARBA" id="ARBA00023212"/>
    </source>
</evidence>
<feature type="non-terminal residue" evidence="20">
    <location>
        <position position="116"/>
    </location>
</feature>
<keyword evidence="8" id="KW-0493">Microtubule</keyword>
<evidence type="ECO:0000256" key="6">
    <source>
        <dbReference type="ARBA" id="ARBA00022490"/>
    </source>
</evidence>
<evidence type="ECO:0000256" key="17">
    <source>
        <dbReference type="ARBA" id="ARBA00044152"/>
    </source>
</evidence>
<evidence type="ECO:0000256" key="14">
    <source>
        <dbReference type="ARBA" id="ARBA00023242"/>
    </source>
</evidence>
<dbReference type="GO" id="GO:0007059">
    <property type="term" value="P:chromosome segregation"/>
    <property type="evidence" value="ECO:0007669"/>
    <property type="project" value="UniProtKB-KW"/>
</dbReference>
<accession>A0A9P4HQU9</accession>
<evidence type="ECO:0000313" key="20">
    <source>
        <dbReference type="EMBL" id="KAF2085008.1"/>
    </source>
</evidence>
<feature type="compositionally biased region" description="Basic and acidic residues" evidence="19">
    <location>
        <begin position="89"/>
        <end position="116"/>
    </location>
</feature>
<evidence type="ECO:0000256" key="19">
    <source>
        <dbReference type="SAM" id="MobiDB-lite"/>
    </source>
</evidence>
<dbReference type="GO" id="GO:0005874">
    <property type="term" value="C:microtubule"/>
    <property type="evidence" value="ECO:0007669"/>
    <property type="project" value="UniProtKB-KW"/>
</dbReference>
<keyword evidence="10" id="KW-0159">Chromosome partition</keyword>
<dbReference type="Pfam" id="PF08651">
    <property type="entry name" value="DASH_Duo1"/>
    <property type="match status" value="1"/>
</dbReference>
<evidence type="ECO:0000256" key="2">
    <source>
        <dbReference type="ARBA" id="ARBA00004186"/>
    </source>
</evidence>
<dbReference type="PANTHER" id="PTHR28216">
    <property type="entry name" value="DASH COMPLEX SUBUNIT DUO1"/>
    <property type="match status" value="1"/>
</dbReference>
<gene>
    <name evidence="20" type="ORF">K490DRAFT_17216</name>
</gene>
<evidence type="ECO:0000313" key="21">
    <source>
        <dbReference type="Proteomes" id="UP000799776"/>
    </source>
</evidence>
<evidence type="ECO:0000256" key="8">
    <source>
        <dbReference type="ARBA" id="ARBA00022701"/>
    </source>
</evidence>
<evidence type="ECO:0000256" key="9">
    <source>
        <dbReference type="ARBA" id="ARBA00022776"/>
    </source>
</evidence>
<keyword evidence="11" id="KW-0995">Kinetochore</keyword>
<dbReference type="EMBL" id="ML978735">
    <property type="protein sequence ID" value="KAF2085008.1"/>
    <property type="molecule type" value="Genomic_DNA"/>
</dbReference>
<keyword evidence="6" id="KW-0963">Cytoplasm</keyword>
<evidence type="ECO:0000256" key="7">
    <source>
        <dbReference type="ARBA" id="ARBA00022618"/>
    </source>
</evidence>
<evidence type="ECO:0000256" key="4">
    <source>
        <dbReference type="ARBA" id="ARBA00005366"/>
    </source>
</evidence>
<comment type="subcellular location">
    <subcellularLocation>
        <location evidence="3">Chromosome</location>
        <location evidence="3">Centromere</location>
        <location evidence="3">Kinetochore</location>
    </subcellularLocation>
    <subcellularLocation>
        <location evidence="2">Cytoplasm</location>
        <location evidence="2">Cytoskeleton</location>
        <location evidence="2">Spindle</location>
    </subcellularLocation>
    <subcellularLocation>
        <location evidence="1">Nucleus</location>
    </subcellularLocation>
</comment>
<keyword evidence="5" id="KW-0158">Chromosome</keyword>
<protein>
    <recommendedName>
        <fullName evidence="17">DASH complex subunit DUO1</fullName>
    </recommendedName>
    <alternativeName>
        <fullName evidence="18">Outer kinetochore protein DUO1</fullName>
    </alternativeName>
</protein>
<reference evidence="20" key="1">
    <citation type="journal article" date="2020" name="Stud. Mycol.">
        <title>101 Dothideomycetes genomes: a test case for predicting lifestyles and emergence of pathogens.</title>
        <authorList>
            <person name="Haridas S."/>
            <person name="Albert R."/>
            <person name="Binder M."/>
            <person name="Bloem J."/>
            <person name="Labutti K."/>
            <person name="Salamov A."/>
            <person name="Andreopoulos B."/>
            <person name="Baker S."/>
            <person name="Barry K."/>
            <person name="Bills G."/>
            <person name="Bluhm B."/>
            <person name="Cannon C."/>
            <person name="Castanera R."/>
            <person name="Culley D."/>
            <person name="Daum C."/>
            <person name="Ezra D."/>
            <person name="Gonzalez J."/>
            <person name="Henrissat B."/>
            <person name="Kuo A."/>
            <person name="Liang C."/>
            <person name="Lipzen A."/>
            <person name="Lutzoni F."/>
            <person name="Magnuson J."/>
            <person name="Mondo S."/>
            <person name="Nolan M."/>
            <person name="Ohm R."/>
            <person name="Pangilinan J."/>
            <person name="Park H.-J."/>
            <person name="Ramirez L."/>
            <person name="Alfaro M."/>
            <person name="Sun H."/>
            <person name="Tritt A."/>
            <person name="Yoshinaga Y."/>
            <person name="Zwiers L.-H."/>
            <person name="Turgeon B."/>
            <person name="Goodwin S."/>
            <person name="Spatafora J."/>
            <person name="Crous P."/>
            <person name="Grigoriev I."/>
        </authorList>
    </citation>
    <scope>NUCLEOTIDE SEQUENCE</scope>
    <source>
        <strain evidence="20">CBS 121410</strain>
    </source>
</reference>
<dbReference type="Proteomes" id="UP000799776">
    <property type="component" value="Unassembled WGS sequence"/>
</dbReference>
<keyword evidence="9" id="KW-0498">Mitosis</keyword>
<dbReference type="GO" id="GO:0000278">
    <property type="term" value="P:mitotic cell cycle"/>
    <property type="evidence" value="ECO:0007669"/>
    <property type="project" value="InterPro"/>
</dbReference>
<organism evidence="20 21">
    <name type="scientific">Saccharata proteae CBS 121410</name>
    <dbReference type="NCBI Taxonomy" id="1314787"/>
    <lineage>
        <taxon>Eukaryota</taxon>
        <taxon>Fungi</taxon>
        <taxon>Dikarya</taxon>
        <taxon>Ascomycota</taxon>
        <taxon>Pezizomycotina</taxon>
        <taxon>Dothideomycetes</taxon>
        <taxon>Dothideomycetes incertae sedis</taxon>
        <taxon>Botryosphaeriales</taxon>
        <taxon>Saccharataceae</taxon>
        <taxon>Saccharata</taxon>
    </lineage>
</organism>
<evidence type="ECO:0000256" key="11">
    <source>
        <dbReference type="ARBA" id="ARBA00022838"/>
    </source>
</evidence>
<evidence type="ECO:0000256" key="1">
    <source>
        <dbReference type="ARBA" id="ARBA00004123"/>
    </source>
</evidence>
<keyword evidence="16" id="KW-0137">Centromere</keyword>
<evidence type="ECO:0000256" key="3">
    <source>
        <dbReference type="ARBA" id="ARBA00004629"/>
    </source>
</evidence>
<feature type="non-terminal residue" evidence="20">
    <location>
        <position position="1"/>
    </location>
</feature>
<keyword evidence="15" id="KW-0131">Cell cycle</keyword>
<proteinExistence type="inferred from homology"/>
<evidence type="ECO:0000256" key="16">
    <source>
        <dbReference type="ARBA" id="ARBA00023328"/>
    </source>
</evidence>
<keyword evidence="14" id="KW-0539">Nucleus</keyword>
<dbReference type="OrthoDB" id="5599235at2759"/>
<evidence type="ECO:0000256" key="18">
    <source>
        <dbReference type="ARBA" id="ARBA00044358"/>
    </source>
</evidence>
<keyword evidence="12" id="KW-0175">Coiled coil</keyword>
<comment type="similarity">
    <text evidence="4">Belongs to the DASH complex DUO1 family.</text>
</comment>